<dbReference type="RefSeq" id="WP_227889350.1">
    <property type="nucleotide sequence ID" value="NZ_JAJFZQ010000001.1"/>
</dbReference>
<comment type="caution">
    <text evidence="3">The sequence shown here is derived from an EMBL/GenBank/DDBJ whole genome shotgun (WGS) entry which is preliminary data.</text>
</comment>
<protein>
    <submittedName>
        <fullName evidence="3">Uncharacterized protein</fullName>
    </submittedName>
</protein>
<keyword evidence="4" id="KW-1185">Reference proteome</keyword>
<keyword evidence="2" id="KW-0732">Signal</keyword>
<feature type="signal peptide" evidence="2">
    <location>
        <begin position="1"/>
        <end position="18"/>
    </location>
</feature>
<name>A0ABS8GE74_9MICC</name>
<dbReference type="Proteomes" id="UP001139168">
    <property type="component" value="Unassembled WGS sequence"/>
</dbReference>
<evidence type="ECO:0000256" key="1">
    <source>
        <dbReference type="SAM" id="MobiDB-lite"/>
    </source>
</evidence>
<organism evidence="3 4">
    <name type="scientific">Arthrobacter gengyunqii</name>
    <dbReference type="NCBI Taxonomy" id="2886940"/>
    <lineage>
        <taxon>Bacteria</taxon>
        <taxon>Bacillati</taxon>
        <taxon>Actinomycetota</taxon>
        <taxon>Actinomycetes</taxon>
        <taxon>Micrococcales</taxon>
        <taxon>Micrococcaceae</taxon>
        <taxon>Arthrobacter</taxon>
    </lineage>
</organism>
<gene>
    <name evidence="3" type="ORF">LJ752_00280</name>
</gene>
<evidence type="ECO:0000256" key="2">
    <source>
        <dbReference type="SAM" id="SignalP"/>
    </source>
</evidence>
<evidence type="ECO:0000313" key="3">
    <source>
        <dbReference type="EMBL" id="MCC3264488.1"/>
    </source>
</evidence>
<feature type="region of interest" description="Disordered" evidence="1">
    <location>
        <begin position="16"/>
        <end position="81"/>
    </location>
</feature>
<dbReference type="EMBL" id="JAJFZQ010000001">
    <property type="protein sequence ID" value="MCC3264488.1"/>
    <property type="molecule type" value="Genomic_DNA"/>
</dbReference>
<evidence type="ECO:0000313" key="4">
    <source>
        <dbReference type="Proteomes" id="UP001139168"/>
    </source>
</evidence>
<sequence>MTALAAAALLLTSAGCTSDSETSDAGSGTPSASASAGASSPSASGSASSSPSSTGPSASAGATESSGSTATPSATSTSGAIAEGFPTDLIPLLPGSTALTTSFEETSTLFTASLSGKTDSSAEEILAFYAKTFSAQGFTPADPEVQDPATVQQFVRSGGDDTANVTVVSRDGSFFYTASINTLPESAK</sequence>
<feature type="chain" id="PRO_5045090334" evidence="2">
    <location>
        <begin position="19"/>
        <end position="188"/>
    </location>
</feature>
<proteinExistence type="predicted"/>
<feature type="compositionally biased region" description="Low complexity" evidence="1">
    <location>
        <begin position="23"/>
        <end position="80"/>
    </location>
</feature>
<reference evidence="3" key="1">
    <citation type="submission" date="2021-10" db="EMBL/GenBank/DDBJ databases">
        <title>Novel species in genus Arthrobacter.</title>
        <authorList>
            <person name="Liu Y."/>
        </authorList>
    </citation>
    <scope>NUCLEOTIDE SEQUENCE</scope>
    <source>
        <strain evidence="3">Zg-Y786</strain>
    </source>
</reference>
<accession>A0ABS8GE74</accession>